<sequence>MTNRTWVDQAPLNNWKKMKNKNQCPAKRIHLHLLLPIQYIYLAFKKMEVEIKTHSFRYGSYILQVSKFN</sequence>
<reference evidence="1 2" key="1">
    <citation type="submission" date="2014-04" db="EMBL/GenBank/DDBJ databases">
        <authorList>
            <consortium name="International Citrus Genome Consortium"/>
            <person name="Gmitter F."/>
            <person name="Chen C."/>
            <person name="Farmerie W."/>
            <person name="Harkins T."/>
            <person name="Desany B."/>
            <person name="Mohiuddin M."/>
            <person name="Kodira C."/>
            <person name="Borodovsky M."/>
            <person name="Lomsadze A."/>
            <person name="Burns P."/>
            <person name="Jenkins J."/>
            <person name="Prochnik S."/>
            <person name="Shu S."/>
            <person name="Chapman J."/>
            <person name="Pitluck S."/>
            <person name="Schmutz J."/>
            <person name="Rokhsar D."/>
        </authorList>
    </citation>
    <scope>NUCLEOTIDE SEQUENCE</scope>
</reference>
<dbReference type="Proteomes" id="UP000027120">
    <property type="component" value="Unassembled WGS sequence"/>
</dbReference>
<proteinExistence type="predicted"/>
<keyword evidence="2" id="KW-1185">Reference proteome</keyword>
<organism evidence="1 2">
    <name type="scientific">Citrus sinensis</name>
    <name type="common">Sweet orange</name>
    <name type="synonym">Citrus aurantium var. sinensis</name>
    <dbReference type="NCBI Taxonomy" id="2711"/>
    <lineage>
        <taxon>Eukaryota</taxon>
        <taxon>Viridiplantae</taxon>
        <taxon>Streptophyta</taxon>
        <taxon>Embryophyta</taxon>
        <taxon>Tracheophyta</taxon>
        <taxon>Spermatophyta</taxon>
        <taxon>Magnoliopsida</taxon>
        <taxon>eudicotyledons</taxon>
        <taxon>Gunneridae</taxon>
        <taxon>Pentapetalae</taxon>
        <taxon>rosids</taxon>
        <taxon>malvids</taxon>
        <taxon>Sapindales</taxon>
        <taxon>Rutaceae</taxon>
        <taxon>Aurantioideae</taxon>
        <taxon>Citrus</taxon>
    </lineage>
</organism>
<dbReference type="EMBL" id="KK789182">
    <property type="protein sequence ID" value="KDO37967.1"/>
    <property type="molecule type" value="Genomic_DNA"/>
</dbReference>
<evidence type="ECO:0000313" key="2">
    <source>
        <dbReference type="Proteomes" id="UP000027120"/>
    </source>
</evidence>
<name>A0A067DG12_CITSI</name>
<accession>A0A067DG12</accession>
<dbReference type="AlphaFoldDB" id="A0A067DG12"/>
<protein>
    <submittedName>
        <fullName evidence="1">Uncharacterized protein</fullName>
    </submittedName>
</protein>
<gene>
    <name evidence="1" type="ORF">CISIN_1g035254mg</name>
</gene>
<evidence type="ECO:0000313" key="1">
    <source>
        <dbReference type="EMBL" id="KDO37967.1"/>
    </source>
</evidence>